<dbReference type="Gene3D" id="3.40.190.10">
    <property type="entry name" value="Periplasmic binding protein-like II"/>
    <property type="match status" value="2"/>
</dbReference>
<evidence type="ECO:0000256" key="13">
    <source>
        <dbReference type="ARBA" id="ARBA00023286"/>
    </source>
</evidence>
<evidence type="ECO:0000256" key="17">
    <source>
        <dbReference type="PIRSR" id="PIRSR601508-1"/>
    </source>
</evidence>
<organism evidence="23 24">
    <name type="scientific">Oedothorax gibbosus</name>
    <dbReference type="NCBI Taxonomy" id="931172"/>
    <lineage>
        <taxon>Eukaryota</taxon>
        <taxon>Metazoa</taxon>
        <taxon>Ecdysozoa</taxon>
        <taxon>Arthropoda</taxon>
        <taxon>Chelicerata</taxon>
        <taxon>Arachnida</taxon>
        <taxon>Araneae</taxon>
        <taxon>Araneomorphae</taxon>
        <taxon>Entelegynae</taxon>
        <taxon>Araneoidea</taxon>
        <taxon>Linyphiidae</taxon>
        <taxon>Erigoninae</taxon>
        <taxon>Oedothorax</taxon>
    </lineage>
</organism>
<evidence type="ECO:0000256" key="18">
    <source>
        <dbReference type="PIRSR" id="PIRSR601508-2"/>
    </source>
</evidence>
<dbReference type="AlphaFoldDB" id="A0AAV6UMJ6"/>
<dbReference type="SMART" id="SM00918">
    <property type="entry name" value="Lig_chan-Glu_bd"/>
    <property type="match status" value="1"/>
</dbReference>
<comment type="similarity">
    <text evidence="1">Belongs to the glutamate-gated ion channel (TC 1.A.10.1) family.</text>
</comment>
<protein>
    <recommendedName>
        <fullName evidence="16">Glutamate receptor 1</fullName>
    </recommendedName>
</protein>
<feature type="domain" description="Ionotropic glutamate receptor L-glutamate and glycine-binding" evidence="22">
    <location>
        <begin position="455"/>
        <end position="519"/>
    </location>
</feature>
<dbReference type="Gene3D" id="3.40.50.2300">
    <property type="match status" value="2"/>
</dbReference>
<evidence type="ECO:0000256" key="5">
    <source>
        <dbReference type="ARBA" id="ARBA00022729"/>
    </source>
</evidence>
<keyword evidence="13" id="KW-1071">Ligand-gated ion channel</keyword>
<keyword evidence="14" id="KW-0407">Ion channel</keyword>
<keyword evidence="9 20" id="KW-0472">Membrane</keyword>
<keyword evidence="3" id="KW-1003">Cell membrane</keyword>
<dbReference type="SUPFAM" id="SSF53850">
    <property type="entry name" value="Periplasmic binding protein-like II"/>
    <property type="match status" value="1"/>
</dbReference>
<accession>A0AAV6UMJ6</accession>
<keyword evidence="2" id="KW-0813">Transport</keyword>
<evidence type="ECO:0000259" key="21">
    <source>
        <dbReference type="SMART" id="SM00079"/>
    </source>
</evidence>
<dbReference type="GO" id="GO:0004970">
    <property type="term" value="F:glutamate-gated receptor activity"/>
    <property type="evidence" value="ECO:0007669"/>
    <property type="project" value="UniProtKB-ARBA"/>
</dbReference>
<keyword evidence="8" id="KW-0406">Ion transport</keyword>
<dbReference type="FunFam" id="3.40.190.10:FF:000060">
    <property type="entry name" value="Glutamate receptor ionotropic, kainate 1"/>
    <property type="match status" value="1"/>
</dbReference>
<evidence type="ECO:0000256" key="9">
    <source>
        <dbReference type="ARBA" id="ARBA00023136"/>
    </source>
</evidence>
<evidence type="ECO:0000256" key="8">
    <source>
        <dbReference type="ARBA" id="ARBA00023065"/>
    </source>
</evidence>
<dbReference type="FunFam" id="3.40.190.10:FF:000072">
    <property type="entry name" value="glutamate receptor ionotropic, kainate 4"/>
    <property type="match status" value="1"/>
</dbReference>
<feature type="disulfide bond" evidence="19">
    <location>
        <begin position="762"/>
        <end position="817"/>
    </location>
</feature>
<evidence type="ECO:0000256" key="16">
    <source>
        <dbReference type="ARBA" id="ARBA00072754"/>
    </source>
</evidence>
<dbReference type="CDD" id="cd06382">
    <property type="entry name" value="PBP1_iGluR_Kainate"/>
    <property type="match status" value="1"/>
</dbReference>
<feature type="transmembrane region" description="Helical" evidence="20">
    <location>
        <begin position="651"/>
        <end position="671"/>
    </location>
</feature>
<evidence type="ECO:0000256" key="4">
    <source>
        <dbReference type="ARBA" id="ARBA00022692"/>
    </source>
</evidence>
<feature type="binding site" evidence="17">
    <location>
        <position position="702"/>
    </location>
    <ligand>
        <name>L-glutamate</name>
        <dbReference type="ChEBI" id="CHEBI:29985"/>
    </ligand>
</feature>
<feature type="binding site" evidence="17">
    <location>
        <position position="701"/>
    </location>
    <ligand>
        <name>L-glutamate</name>
        <dbReference type="ChEBI" id="CHEBI:29985"/>
    </ligand>
</feature>
<dbReference type="InterPro" id="IPR028082">
    <property type="entry name" value="Peripla_BP_I"/>
</dbReference>
<dbReference type="Gene3D" id="1.10.287.70">
    <property type="match status" value="1"/>
</dbReference>
<keyword evidence="4 20" id="KW-0812">Transmembrane</keyword>
<keyword evidence="7" id="KW-0770">Synapse</keyword>
<evidence type="ECO:0000256" key="19">
    <source>
        <dbReference type="PIRSR" id="PIRSR601508-3"/>
    </source>
</evidence>
<evidence type="ECO:0000256" key="20">
    <source>
        <dbReference type="SAM" id="Phobius"/>
    </source>
</evidence>
<evidence type="ECO:0000256" key="7">
    <source>
        <dbReference type="ARBA" id="ARBA00023018"/>
    </source>
</evidence>
<keyword evidence="5" id="KW-0732">Signal</keyword>
<dbReference type="SUPFAM" id="SSF53822">
    <property type="entry name" value="Periplasmic binding protein-like I"/>
    <property type="match status" value="1"/>
</dbReference>
<evidence type="ECO:0000256" key="2">
    <source>
        <dbReference type="ARBA" id="ARBA00022448"/>
    </source>
</evidence>
<dbReference type="FunFam" id="1.10.287.70:FF:000064">
    <property type="entry name" value="Glutamate receptor ionotropic, kainate"/>
    <property type="match status" value="1"/>
</dbReference>
<comment type="subcellular location">
    <subcellularLocation>
        <location evidence="15">Postsynaptic cell membrane</location>
        <topology evidence="15">Multi-pass membrane protein</topology>
    </subcellularLocation>
</comment>
<evidence type="ECO:0000256" key="10">
    <source>
        <dbReference type="ARBA" id="ARBA00023170"/>
    </source>
</evidence>
<dbReference type="InterPro" id="IPR015683">
    <property type="entry name" value="Ionotropic_Glu_rcpt"/>
</dbReference>
<dbReference type="GO" id="GO:0008328">
    <property type="term" value="C:ionotropic glutamate receptor complex"/>
    <property type="evidence" value="ECO:0007669"/>
    <property type="project" value="UniProtKB-ARBA"/>
</dbReference>
<dbReference type="Proteomes" id="UP000827092">
    <property type="component" value="Unassembled WGS sequence"/>
</dbReference>
<keyword evidence="6 20" id="KW-1133">Transmembrane helix</keyword>
<evidence type="ECO:0000259" key="22">
    <source>
        <dbReference type="SMART" id="SM00918"/>
    </source>
</evidence>
<dbReference type="InterPro" id="IPR019594">
    <property type="entry name" value="Glu/Gly-bd"/>
</dbReference>
<evidence type="ECO:0000256" key="15">
    <source>
        <dbReference type="ARBA" id="ARBA00034104"/>
    </source>
</evidence>
<dbReference type="SMART" id="SM00079">
    <property type="entry name" value="PBPe"/>
    <property type="match status" value="1"/>
</dbReference>
<keyword evidence="19" id="KW-1015">Disulfide bond</keyword>
<dbReference type="Pfam" id="PF10613">
    <property type="entry name" value="Lig_chan-Glu_bd"/>
    <property type="match status" value="1"/>
</dbReference>
<keyword evidence="24" id="KW-1185">Reference proteome</keyword>
<gene>
    <name evidence="23" type="ORF">JTE90_018630</name>
</gene>
<dbReference type="PANTHER" id="PTHR18966">
    <property type="entry name" value="IONOTROPIC GLUTAMATE RECEPTOR"/>
    <property type="match status" value="1"/>
</dbReference>
<feature type="binding site" evidence="17">
    <location>
        <position position="750"/>
    </location>
    <ligand>
        <name>L-glutamate</name>
        <dbReference type="ChEBI" id="CHEBI:29985"/>
    </ligand>
</feature>
<proteinExistence type="inferred from homology"/>
<feature type="transmembrane region" description="Helical" evidence="20">
    <location>
        <begin position="575"/>
        <end position="593"/>
    </location>
</feature>
<evidence type="ECO:0000256" key="6">
    <source>
        <dbReference type="ARBA" id="ARBA00022989"/>
    </source>
</evidence>
<dbReference type="InterPro" id="IPR001320">
    <property type="entry name" value="Iontro_rcpt_C"/>
</dbReference>
<feature type="site" description="Crucial to convey clamshell closure to channel opening" evidence="18">
    <location>
        <position position="680"/>
    </location>
</feature>
<keyword evidence="11" id="KW-0325">Glycoprotein</keyword>
<sequence length="928" mass="105338">MRVRRIRRDPRRKRKRRERADHAGEMVRIRILLLLHLIFPTDALPEVVKLGGLFEKLDDDREMAFRYAVDRINADDSVLPNSRLKATIERLKPQSSFYAAKSVCSLVGEGVFALFGPSSVSSSALVRSTASALHLPHLESHWDLERGAPRTPFTVSLFPRSLGTAIYHLVKSKSWKSFTIIYEEAEELMKLQELMKLRNQNNVKISLQQYTVDFQYNKILKDIRKKGETNIVLEVPTSRIKDVLTEAQKAGMLTEYHNYLVTSLDFHTLDLSTFQHSRSNISAFRIVSPDPQYFGRESRIRGESRFGLGGNSIFGRKENSLKKEMPITTETALLIDAVHLYARALHNVSAAQTVIARSVSCDSPSLWPYGSDLIDAIKKVRLKGLTGEVQVDDRGQRSHFTLDLLELKTKGIVKVGEWDPKNGLVFLRNYSRDFSEAKDNLQNITLRVTSIESRPYTMRKVNGDKFQGNQKYEGFCVDLIHEICERLHCKYEYRLVGDKHYGKKHDNGSWDGMIGEVINREVDLAIADLTITLEREEVVDFTMPFMNLGISILFKKPIKSSPKLFSFLAPFSFEVWVYMATAYLGVSLLLFVLARFSPYEWVSPHPCNPKTEYLENTFSLLNSFWFTIGSLMQQGSDIAPKATSTRTVAALWWFFTLIMISSYTANLAAFLTAERMKSPIESADDLARQSEIQYGCVESGSTRAFFEDSQLQPYKRMWTVMQTTQPSVFTKNNGQGIDRVKKGNFAFLMESTTIEYYTERDCDLTQIGGLLDSKGYGIATPPGSPYRALISSEILKLQEDGVLHMLKEKWWKNVENCKDDDKKPTSASELGLPNVGGVFVVLLAGLGMAAIVAVFEFIWRTKKIPRDERRMVLLEMTHELQDICKCRGSSRPAPNYLNGDITPGSTDNDFVLHSTASFNTVSSRDFLS</sequence>
<evidence type="ECO:0000256" key="11">
    <source>
        <dbReference type="ARBA" id="ARBA00023180"/>
    </source>
</evidence>
<keyword evidence="10" id="KW-0675">Receptor</keyword>
<feature type="binding site" evidence="17">
    <location>
        <position position="530"/>
    </location>
    <ligand>
        <name>L-glutamate</name>
        <dbReference type="ChEBI" id="CHEBI:29985"/>
    </ligand>
</feature>
<evidence type="ECO:0000313" key="24">
    <source>
        <dbReference type="Proteomes" id="UP000827092"/>
    </source>
</evidence>
<feature type="site" description="Interaction with the cone snail toxin Con-ikot-ikot" evidence="18">
    <location>
        <position position="796"/>
    </location>
</feature>
<dbReference type="PRINTS" id="PR00177">
    <property type="entry name" value="NMDARECEPTOR"/>
</dbReference>
<dbReference type="Pfam" id="PF00060">
    <property type="entry name" value="Lig_chan"/>
    <property type="match status" value="1"/>
</dbReference>
<keyword evidence="12" id="KW-0628">Postsynaptic cell membrane</keyword>
<feature type="domain" description="Ionotropic glutamate receptor C-terminal" evidence="21">
    <location>
        <begin position="445"/>
        <end position="813"/>
    </location>
</feature>
<evidence type="ECO:0000256" key="3">
    <source>
        <dbReference type="ARBA" id="ARBA00022475"/>
    </source>
</evidence>
<evidence type="ECO:0000256" key="1">
    <source>
        <dbReference type="ARBA" id="ARBA00008685"/>
    </source>
</evidence>
<evidence type="ECO:0000256" key="14">
    <source>
        <dbReference type="ARBA" id="ARBA00023303"/>
    </source>
</evidence>
<feature type="binding site" evidence="17">
    <location>
        <position position="535"/>
    </location>
    <ligand>
        <name>L-glutamate</name>
        <dbReference type="ChEBI" id="CHEBI:29985"/>
    </ligand>
</feature>
<dbReference type="GO" id="GO:0045211">
    <property type="term" value="C:postsynaptic membrane"/>
    <property type="evidence" value="ECO:0007669"/>
    <property type="project" value="UniProtKB-SubCell"/>
</dbReference>
<evidence type="ECO:0000256" key="12">
    <source>
        <dbReference type="ARBA" id="ARBA00023257"/>
    </source>
</evidence>
<dbReference type="InterPro" id="IPR001828">
    <property type="entry name" value="ANF_lig-bd_rcpt"/>
</dbReference>
<reference evidence="23 24" key="1">
    <citation type="journal article" date="2022" name="Nat. Ecol. Evol.">
        <title>A masculinizing supergene underlies an exaggerated male reproductive morph in a spider.</title>
        <authorList>
            <person name="Hendrickx F."/>
            <person name="De Corte Z."/>
            <person name="Sonet G."/>
            <person name="Van Belleghem S.M."/>
            <person name="Kostlbacher S."/>
            <person name="Vangestel C."/>
        </authorList>
    </citation>
    <scope>NUCLEOTIDE SEQUENCE [LARGE SCALE GENOMIC DNA]</scope>
    <source>
        <strain evidence="23">W744_W776</strain>
    </source>
</reference>
<comment type="caution">
    <text evidence="23">The sequence shown here is derived from an EMBL/GenBank/DDBJ whole genome shotgun (WGS) entry which is preliminary data.</text>
</comment>
<evidence type="ECO:0000313" key="23">
    <source>
        <dbReference type="EMBL" id="KAG8185410.1"/>
    </source>
</evidence>
<name>A0AAV6UMJ6_9ARAC</name>
<feature type="transmembrane region" description="Helical" evidence="20">
    <location>
        <begin position="835"/>
        <end position="859"/>
    </location>
</feature>
<dbReference type="SUPFAM" id="SSF81324">
    <property type="entry name" value="Voltage-gated potassium channels"/>
    <property type="match status" value="1"/>
</dbReference>
<dbReference type="EMBL" id="JAFNEN010000336">
    <property type="protein sequence ID" value="KAG8185410.1"/>
    <property type="molecule type" value="Genomic_DNA"/>
</dbReference>
<dbReference type="Pfam" id="PF01094">
    <property type="entry name" value="ANF_receptor"/>
    <property type="match status" value="1"/>
</dbReference>
<dbReference type="InterPro" id="IPR001508">
    <property type="entry name" value="Iono_Glu_rcpt_met"/>
</dbReference>